<dbReference type="RefSeq" id="WP_009061646.1">
    <property type="nucleotide sequence ID" value="NZ_JAHXRZ010000001.1"/>
</dbReference>
<protein>
    <submittedName>
        <fullName evidence="5">Rsm22 family methyltransferase</fullName>
    </submittedName>
</protein>
<evidence type="ECO:0000256" key="2">
    <source>
        <dbReference type="ARBA" id="ARBA00022946"/>
    </source>
</evidence>
<keyword evidence="2" id="KW-0809">Transit peptide</keyword>
<keyword evidence="3" id="KW-0408">Iron</keyword>
<name>A0ABN8XKK8_9BACT</name>
<dbReference type="InterPro" id="IPR015324">
    <property type="entry name" value="Ribosomal_Rsm22-like"/>
</dbReference>
<proteinExistence type="predicted"/>
<evidence type="ECO:0000313" key="5">
    <source>
        <dbReference type="EMBL" id="CAI9086665.1"/>
    </source>
</evidence>
<evidence type="ECO:0000313" key="6">
    <source>
        <dbReference type="Proteomes" id="UP001161497"/>
    </source>
</evidence>
<keyword evidence="1" id="KW-0479">Metal-binding</keyword>
<dbReference type="SUPFAM" id="SSF53335">
    <property type="entry name" value="S-adenosyl-L-methionine-dependent methyltransferases"/>
    <property type="match status" value="1"/>
</dbReference>
<evidence type="ECO:0000256" key="1">
    <source>
        <dbReference type="ARBA" id="ARBA00022723"/>
    </source>
</evidence>
<dbReference type="GO" id="GO:0008168">
    <property type="term" value="F:methyltransferase activity"/>
    <property type="evidence" value="ECO:0007669"/>
    <property type="project" value="UniProtKB-KW"/>
</dbReference>
<dbReference type="InterPro" id="IPR052571">
    <property type="entry name" value="Mt_RNA_Methyltransferase"/>
</dbReference>
<accession>A0ABN8XKK8</accession>
<dbReference type="PANTHER" id="PTHR13184">
    <property type="entry name" value="37S RIBOSOMAL PROTEIN S22"/>
    <property type="match status" value="1"/>
</dbReference>
<dbReference type="PANTHER" id="PTHR13184:SF5">
    <property type="entry name" value="METHYLTRANSFERASE-LIKE PROTEIN 17, MITOCHONDRIAL"/>
    <property type="match status" value="1"/>
</dbReference>
<dbReference type="InterPro" id="IPR029063">
    <property type="entry name" value="SAM-dependent_MTases_sf"/>
</dbReference>
<keyword evidence="5" id="KW-0489">Methyltransferase</keyword>
<evidence type="ECO:0000256" key="4">
    <source>
        <dbReference type="ARBA" id="ARBA00023014"/>
    </source>
</evidence>
<dbReference type="Gene3D" id="3.40.50.150">
    <property type="entry name" value="Vaccinia Virus protein VP39"/>
    <property type="match status" value="1"/>
</dbReference>
<organism evidence="5 6">
    <name type="scientific">Candidatus Methylacidiphilum fumarolicum</name>
    <dbReference type="NCBI Taxonomy" id="591154"/>
    <lineage>
        <taxon>Bacteria</taxon>
        <taxon>Pseudomonadati</taxon>
        <taxon>Verrucomicrobiota</taxon>
        <taxon>Methylacidiphilae</taxon>
        <taxon>Methylacidiphilales</taxon>
        <taxon>Methylacidiphilaceae</taxon>
        <taxon>Methylacidiphilum (ex Ratnadevi et al. 2023)</taxon>
    </lineage>
</organism>
<keyword evidence="6" id="KW-1185">Reference proteome</keyword>
<dbReference type="Pfam" id="PF09243">
    <property type="entry name" value="Rsm22"/>
    <property type="match status" value="1"/>
</dbReference>
<dbReference type="EMBL" id="OX458932">
    <property type="protein sequence ID" value="CAI9086665.1"/>
    <property type="molecule type" value="Genomic_DNA"/>
</dbReference>
<sequence>MERELTKREEEILEKLRAIFLSGGKQLQPYWKSEEELILYDKVFGERIRWKWQSVLNELSLLGWIPPQSHLVDWGCGTGIAARSFCSWAIANNFKVLSSYFWDYSPLAIKYAQSVFSKEFPNIHRKELKKSQLPEQFILLLSHVLGELTEEAFEEILSLAKNALAILWVEPAKKDYSQKLIHFREILRKKFWVIAPCLHQQRCQLLEQEKNWCHFFASVPREIFQSSFWSYTQNLLGIDLHSLAYSYLVLESNTNTTTNNSQKEHNNLFRIIGTVRAYKGYSILDCCYDSGELKTKRYLHRYNPWLSKRMKKGVEASTLAKDIAENPSRSILLGRDHRVSN</sequence>
<keyword evidence="4" id="KW-0411">Iron-sulfur</keyword>
<dbReference type="Proteomes" id="UP001161497">
    <property type="component" value="Chromosome"/>
</dbReference>
<gene>
    <name evidence="5" type="ORF">MFUM_2359</name>
</gene>
<reference evidence="5" key="1">
    <citation type="submission" date="2023-03" db="EMBL/GenBank/DDBJ databases">
        <authorList>
            <person name="Cremers G."/>
            <person name="Picone N."/>
        </authorList>
    </citation>
    <scope>NUCLEOTIDE SEQUENCE</scope>
    <source>
        <strain evidence="5">Sample_alias</strain>
    </source>
</reference>
<keyword evidence="5" id="KW-0808">Transferase</keyword>
<evidence type="ECO:0000256" key="3">
    <source>
        <dbReference type="ARBA" id="ARBA00023004"/>
    </source>
</evidence>
<dbReference type="GO" id="GO:0032259">
    <property type="term" value="P:methylation"/>
    <property type="evidence" value="ECO:0007669"/>
    <property type="project" value="UniProtKB-KW"/>
</dbReference>